<dbReference type="HOGENOM" id="CLU_1283729_0_0_1"/>
<organism evidence="2 3">
    <name type="scientific">Pisolithus tinctorius Marx 270</name>
    <dbReference type="NCBI Taxonomy" id="870435"/>
    <lineage>
        <taxon>Eukaryota</taxon>
        <taxon>Fungi</taxon>
        <taxon>Dikarya</taxon>
        <taxon>Basidiomycota</taxon>
        <taxon>Agaricomycotina</taxon>
        <taxon>Agaricomycetes</taxon>
        <taxon>Agaricomycetidae</taxon>
        <taxon>Boletales</taxon>
        <taxon>Sclerodermatineae</taxon>
        <taxon>Pisolithaceae</taxon>
        <taxon>Pisolithus</taxon>
    </lineage>
</organism>
<dbReference type="CDD" id="cd00882">
    <property type="entry name" value="Ras_like_GTPase"/>
    <property type="match status" value="1"/>
</dbReference>
<evidence type="ECO:0000259" key="1">
    <source>
        <dbReference type="Pfam" id="PF01926"/>
    </source>
</evidence>
<proteinExistence type="predicted"/>
<dbReference type="STRING" id="870435.A0A0C3NRE5"/>
<name>A0A0C3NRE5_PISTI</name>
<dbReference type="AlphaFoldDB" id="A0A0C3NRE5"/>
<dbReference type="InParanoid" id="A0A0C3NRE5"/>
<dbReference type="EMBL" id="KN832019">
    <property type="protein sequence ID" value="KIN98100.1"/>
    <property type="molecule type" value="Genomic_DNA"/>
</dbReference>
<feature type="domain" description="G" evidence="1">
    <location>
        <begin position="83"/>
        <end position="190"/>
    </location>
</feature>
<sequence>MQPNFSYVAEGRANLPSQSPTISFCDVVSKLQGNECRHPWGDKVIIFKVLPQYTPVGLHDVPSPSASMSTTDSEAVQFCHPFRVLIFGQTGVGKSSLINQVLRKEAAQVEKDTPGRADIEKELTNGTFILHDSQGFEPAESDNYSVVKAFIEQRKRKQDIREQLHAVWLCFQVPIPTHGERPLEEHAETFLNEAKEVLGNSENIAIPLSLSSSLH</sequence>
<accession>A0A0C3NRE5</accession>
<dbReference type="InterPro" id="IPR027417">
    <property type="entry name" value="P-loop_NTPase"/>
</dbReference>
<dbReference type="Gene3D" id="3.40.50.300">
    <property type="entry name" value="P-loop containing nucleotide triphosphate hydrolases"/>
    <property type="match status" value="1"/>
</dbReference>
<keyword evidence="3" id="KW-1185">Reference proteome</keyword>
<dbReference type="Pfam" id="PF01926">
    <property type="entry name" value="MMR_HSR1"/>
    <property type="match status" value="1"/>
</dbReference>
<gene>
    <name evidence="2" type="ORF">M404DRAFT_862049</name>
</gene>
<dbReference type="Proteomes" id="UP000054217">
    <property type="component" value="Unassembled WGS sequence"/>
</dbReference>
<dbReference type="InterPro" id="IPR006073">
    <property type="entry name" value="GTP-bd"/>
</dbReference>
<dbReference type="GO" id="GO:0005525">
    <property type="term" value="F:GTP binding"/>
    <property type="evidence" value="ECO:0007669"/>
    <property type="project" value="InterPro"/>
</dbReference>
<dbReference type="OrthoDB" id="391988at2759"/>
<protein>
    <recommendedName>
        <fullName evidence="1">G domain-containing protein</fullName>
    </recommendedName>
</protein>
<dbReference type="SUPFAM" id="SSF52540">
    <property type="entry name" value="P-loop containing nucleoside triphosphate hydrolases"/>
    <property type="match status" value="1"/>
</dbReference>
<reference evidence="3" key="2">
    <citation type="submission" date="2015-01" db="EMBL/GenBank/DDBJ databases">
        <title>Evolutionary Origins and Diversification of the Mycorrhizal Mutualists.</title>
        <authorList>
            <consortium name="DOE Joint Genome Institute"/>
            <consortium name="Mycorrhizal Genomics Consortium"/>
            <person name="Kohler A."/>
            <person name="Kuo A."/>
            <person name="Nagy L.G."/>
            <person name="Floudas D."/>
            <person name="Copeland A."/>
            <person name="Barry K.W."/>
            <person name="Cichocki N."/>
            <person name="Veneault-Fourrey C."/>
            <person name="LaButti K."/>
            <person name="Lindquist E.A."/>
            <person name="Lipzen A."/>
            <person name="Lundell T."/>
            <person name="Morin E."/>
            <person name="Murat C."/>
            <person name="Riley R."/>
            <person name="Ohm R."/>
            <person name="Sun H."/>
            <person name="Tunlid A."/>
            <person name="Henrissat B."/>
            <person name="Grigoriev I.V."/>
            <person name="Hibbett D.S."/>
            <person name="Martin F."/>
        </authorList>
    </citation>
    <scope>NUCLEOTIDE SEQUENCE [LARGE SCALE GENOMIC DNA]</scope>
    <source>
        <strain evidence="3">Marx 270</strain>
    </source>
</reference>
<reference evidence="2 3" key="1">
    <citation type="submission" date="2014-04" db="EMBL/GenBank/DDBJ databases">
        <authorList>
            <consortium name="DOE Joint Genome Institute"/>
            <person name="Kuo A."/>
            <person name="Kohler A."/>
            <person name="Costa M.D."/>
            <person name="Nagy L.G."/>
            <person name="Floudas D."/>
            <person name="Copeland A."/>
            <person name="Barry K.W."/>
            <person name="Cichocki N."/>
            <person name="Veneault-Fourrey C."/>
            <person name="LaButti K."/>
            <person name="Lindquist E.A."/>
            <person name="Lipzen A."/>
            <person name="Lundell T."/>
            <person name="Morin E."/>
            <person name="Murat C."/>
            <person name="Sun H."/>
            <person name="Tunlid A."/>
            <person name="Henrissat B."/>
            <person name="Grigoriev I.V."/>
            <person name="Hibbett D.S."/>
            <person name="Martin F."/>
            <person name="Nordberg H.P."/>
            <person name="Cantor M.N."/>
            <person name="Hua S.X."/>
        </authorList>
    </citation>
    <scope>NUCLEOTIDE SEQUENCE [LARGE SCALE GENOMIC DNA]</scope>
    <source>
        <strain evidence="2 3">Marx 270</strain>
    </source>
</reference>
<evidence type="ECO:0000313" key="2">
    <source>
        <dbReference type="EMBL" id="KIN98100.1"/>
    </source>
</evidence>
<evidence type="ECO:0000313" key="3">
    <source>
        <dbReference type="Proteomes" id="UP000054217"/>
    </source>
</evidence>